<dbReference type="EMBL" id="JANBPG010000010">
    <property type="protein sequence ID" value="KAJ1901946.1"/>
    <property type="molecule type" value="Genomic_DNA"/>
</dbReference>
<protein>
    <submittedName>
        <fullName evidence="1">Uncharacterized protein</fullName>
    </submittedName>
</protein>
<evidence type="ECO:0000313" key="1">
    <source>
        <dbReference type="EMBL" id="KAJ1901946.1"/>
    </source>
</evidence>
<proteinExistence type="predicted"/>
<sequence>MATATSTAAASLVATAVTAVTAVTAATAATAAAHMLQRRDDNDDTSTLSEINIDATFLFDWGNAPGTGPYFSANNIDAATQITSAAMMGSICLLVFSWLRYRTPELYSHRLRLRLMRPPNIPHTLFGWVYPLVTMSDRHVLETIGLDALLYFRAYRMFIYMFAWMSAFGMGVLYPVNYLWGREQPDNLPHTVFDSPLAHVADLGGRYSAAHVVGAYVFALMLFFHIDRFALHTISMRWHFLLLTRRSATAHTLLVTHLPRELRSEPALHRFIAGMQIGPVGCVQLAPADGKLDNALQQRMRALVRLEQAYAKVLGNPCRARSYDPELLKRLALTDSPEARALEEQLLRRWARRSCRRRHWPRGSANGEDDEGDGDRGRLVGRPRTMVFSGWTVRRVDAIDHWRQQLAAADRQLSQAQKQQQPDLTAGSSGSDTVAFVTMQRSIDAHILSQLSIHARPNTCKLRMAPEPRSIVWHNAGKPYSKKMLRYWAGLLMTLALLLLWCVPVVLISTLISLRFLVTRFPGLAAAVRASKFVRSLLSYTLPSLILTIFMTVLPRLLWGFVLAGGDRAFAVADKNMFIRHLYFLVIYIVVIFGMSGAVWSSVYRMFTDFGGFWKQLVRALPQMATWYCVYVMLYGAGYQVMKLLHLKSVCRYLFLQARARTPRDYMRAISPVFIDWGTFQPYTVLFFFIGILYAQLQPLLLPMTTLYYVVGLFVMKYMCVYAWYFRQQMAGSLWPMIVRRMVVCIMAYQALTTAIFASNSNHWFVAPMMVPMLFTWYYFWVRCRYLKELALSPPLQLMQEAERRREVGLAAEKKESEEQGGRSRGSRASHVSSSGFTNPSIDTRPKPTPPLPPQPVSPTNSDQVLIAKPQITHHFSPPRLLAALRTALLHPIQALINTVSFSLVWLEGDPAEPLWAFIDDYAFPERVNPQATQHPAGSSAEGPSMPKEQPGSLVEIFTDTAKGLPRGLRNIAHEMFVRFEIPRAQLDCSEVAYPTAENVESTDEHTARGTERRRRRRKQGEDGGDVGEVGEESGDIRVVPTAMTHPTSNGASLLLHQQKSNPPPPDSAHQHSINADFSLAPATSPTDPLPTYPPTNNLHTLQQTQSRQPQQYQQYQMHSSELPYGTQMNRKYTDFAQPNSSFTAGILDSTNFTYQHPGFHGNLPSLWLPVQQLRKRAELRKTTRQRIRQARWAVEDLVEDNILGERAAEKIHQTGISLRQRMHRDPADTRNSSQKDEETKSSSESVPFASAPENSSLQDVHRRMENLRVERNCSLLGIDPKLIRLWDPTGLHRGCAVPESLDSSMRDTTDGSAMAEEQAEEILHEEESGSESDNTDGGRTGTGKSSISYTLMRLVELASGQTIIDGVDISTIGLQDLWSHIAIIPQDPVMFEGTIRNNPNPANKYTDDEVWAAISGGQISDLLNTPTEKYVKPLDKKDFSKGPWIEGIGLNNKWVENSGNNFSVGQRQLISLCRALLWRRKIVLLDEATANMDTKADQTMQAAIRREFKECTVLTIAHRLGTAMDSDRILVMDHGQMTAFEMPGNLLADKNSHFSQLVKSMELNHGM</sequence>
<keyword evidence="2" id="KW-1185">Reference proteome</keyword>
<name>A0ACC1IW68_9FUNG</name>
<organism evidence="1 2">
    <name type="scientific">Kickxella alabastrina</name>
    <dbReference type="NCBI Taxonomy" id="61397"/>
    <lineage>
        <taxon>Eukaryota</taxon>
        <taxon>Fungi</taxon>
        <taxon>Fungi incertae sedis</taxon>
        <taxon>Zoopagomycota</taxon>
        <taxon>Kickxellomycotina</taxon>
        <taxon>Kickxellomycetes</taxon>
        <taxon>Kickxellales</taxon>
        <taxon>Kickxellaceae</taxon>
        <taxon>Kickxella</taxon>
    </lineage>
</organism>
<gene>
    <name evidence="1" type="ORF">LPJ66_000402</name>
</gene>
<dbReference type="Proteomes" id="UP001150581">
    <property type="component" value="Unassembled WGS sequence"/>
</dbReference>
<accession>A0ACC1IW68</accession>
<comment type="caution">
    <text evidence="1">The sequence shown here is derived from an EMBL/GenBank/DDBJ whole genome shotgun (WGS) entry which is preliminary data.</text>
</comment>
<evidence type="ECO:0000313" key="2">
    <source>
        <dbReference type="Proteomes" id="UP001150581"/>
    </source>
</evidence>
<reference evidence="1" key="1">
    <citation type="submission" date="2022-07" db="EMBL/GenBank/DDBJ databases">
        <title>Phylogenomic reconstructions and comparative analyses of Kickxellomycotina fungi.</title>
        <authorList>
            <person name="Reynolds N.K."/>
            <person name="Stajich J.E."/>
            <person name="Barry K."/>
            <person name="Grigoriev I.V."/>
            <person name="Crous P."/>
            <person name="Smith M.E."/>
        </authorList>
    </citation>
    <scope>NUCLEOTIDE SEQUENCE</scope>
    <source>
        <strain evidence="1">Benny 63K</strain>
    </source>
</reference>